<proteinExistence type="predicted"/>
<evidence type="ECO:0000313" key="2">
    <source>
        <dbReference type="EMBL" id="PWK79240.1"/>
    </source>
</evidence>
<accession>A0A316HGW5</accession>
<sequence length="71" mass="8189">MNKSFNLLFSVKRSKTNTECFAPVYLCITIDGVHIEISSKRYVNPDKWNINGQKLTHNNEDKKVSMLTSKL</sequence>
<comment type="caution">
    <text evidence="2">The sequence shown here is derived from an EMBL/GenBank/DDBJ whole genome shotgun (WGS) entry which is preliminary data.</text>
</comment>
<dbReference type="EMBL" id="QGHA01000002">
    <property type="protein sequence ID" value="PWK79240.1"/>
    <property type="molecule type" value="Genomic_DNA"/>
</dbReference>
<dbReference type="InterPro" id="IPR035386">
    <property type="entry name" value="Arm-DNA-bind_5"/>
</dbReference>
<evidence type="ECO:0000259" key="1">
    <source>
        <dbReference type="Pfam" id="PF17293"/>
    </source>
</evidence>
<dbReference type="AlphaFoldDB" id="A0A316HGW5"/>
<dbReference type="RefSeq" id="WP_109607439.1">
    <property type="nucleotide sequence ID" value="NZ_QGHA01000002.1"/>
</dbReference>
<evidence type="ECO:0000313" key="3">
    <source>
        <dbReference type="Proteomes" id="UP000245678"/>
    </source>
</evidence>
<gene>
    <name evidence="2" type="ORF">LX99_01696</name>
</gene>
<protein>
    <submittedName>
        <fullName evidence="2">Integrase-like protein</fullName>
    </submittedName>
</protein>
<reference evidence="2 3" key="1">
    <citation type="submission" date="2018-05" db="EMBL/GenBank/DDBJ databases">
        <title>Genomic Encyclopedia of Archaeal and Bacterial Type Strains, Phase II (KMG-II): from individual species to whole genera.</title>
        <authorList>
            <person name="Goeker M."/>
        </authorList>
    </citation>
    <scope>NUCLEOTIDE SEQUENCE [LARGE SCALE GENOMIC DNA]</scope>
    <source>
        <strain evidence="2 3">DSM 19975</strain>
    </source>
</reference>
<dbReference type="Pfam" id="PF17293">
    <property type="entry name" value="Arm-DNA-bind_5"/>
    <property type="match status" value="1"/>
</dbReference>
<organism evidence="2 3">
    <name type="scientific">Mucilaginibacter oryzae</name>
    <dbReference type="NCBI Taxonomy" id="468058"/>
    <lineage>
        <taxon>Bacteria</taxon>
        <taxon>Pseudomonadati</taxon>
        <taxon>Bacteroidota</taxon>
        <taxon>Sphingobacteriia</taxon>
        <taxon>Sphingobacteriales</taxon>
        <taxon>Sphingobacteriaceae</taxon>
        <taxon>Mucilaginibacter</taxon>
    </lineage>
</organism>
<keyword evidence="3" id="KW-1185">Reference proteome</keyword>
<dbReference type="Proteomes" id="UP000245678">
    <property type="component" value="Unassembled WGS sequence"/>
</dbReference>
<feature type="domain" description="Arm DNA-binding" evidence="1">
    <location>
        <begin position="11"/>
        <end position="62"/>
    </location>
</feature>
<name>A0A316HGW5_9SPHI</name>